<protein>
    <submittedName>
        <fullName evidence="1">CLUMA_CG012458, isoform A</fullName>
    </submittedName>
</protein>
<dbReference type="Proteomes" id="UP000183832">
    <property type="component" value="Unassembled WGS sequence"/>
</dbReference>
<evidence type="ECO:0000313" key="1">
    <source>
        <dbReference type="EMBL" id="CRK99015.1"/>
    </source>
</evidence>
<accession>A0A1J1IFG7</accession>
<sequence length="59" mass="6932">MGLEHFKTAQVVYSQKQILLENELDNLNNFMVAYRKRLKLSFNFNDGYNVPSSSQYKKA</sequence>
<name>A0A1J1IFG7_9DIPT</name>
<dbReference type="AlphaFoldDB" id="A0A1J1IFG7"/>
<keyword evidence="2" id="KW-1185">Reference proteome</keyword>
<organism evidence="1 2">
    <name type="scientific">Clunio marinus</name>
    <dbReference type="NCBI Taxonomy" id="568069"/>
    <lineage>
        <taxon>Eukaryota</taxon>
        <taxon>Metazoa</taxon>
        <taxon>Ecdysozoa</taxon>
        <taxon>Arthropoda</taxon>
        <taxon>Hexapoda</taxon>
        <taxon>Insecta</taxon>
        <taxon>Pterygota</taxon>
        <taxon>Neoptera</taxon>
        <taxon>Endopterygota</taxon>
        <taxon>Diptera</taxon>
        <taxon>Nematocera</taxon>
        <taxon>Chironomoidea</taxon>
        <taxon>Chironomidae</taxon>
        <taxon>Clunio</taxon>
    </lineage>
</organism>
<dbReference type="EMBL" id="CVRI01000048">
    <property type="protein sequence ID" value="CRK99015.1"/>
    <property type="molecule type" value="Genomic_DNA"/>
</dbReference>
<proteinExistence type="predicted"/>
<gene>
    <name evidence="1" type="ORF">CLUMA_CG012458</name>
</gene>
<evidence type="ECO:0000313" key="2">
    <source>
        <dbReference type="Proteomes" id="UP000183832"/>
    </source>
</evidence>
<reference evidence="1 2" key="1">
    <citation type="submission" date="2015-04" db="EMBL/GenBank/DDBJ databases">
        <authorList>
            <person name="Syromyatnikov M.Y."/>
            <person name="Popov V.N."/>
        </authorList>
    </citation>
    <scope>NUCLEOTIDE SEQUENCE [LARGE SCALE GENOMIC DNA]</scope>
</reference>